<reference key="1">
    <citation type="journal article" date="2011" name="Mol. Biol. Evol.">
        <title>Unity in variety -- the pan-genome of the Chlamydiae.</title>
        <authorList>
            <person name="Collingro A."/>
            <person name="Tischler P."/>
            <person name="Weinmaier T."/>
            <person name="Penz T."/>
            <person name="Heinz E."/>
            <person name="Brunham R.C."/>
            <person name="Read T.D."/>
            <person name="Bavoil P.M."/>
            <person name="Sachse K."/>
            <person name="Kahane S."/>
            <person name="Friedman M.G."/>
            <person name="Rattei T."/>
            <person name="Myers G.S.A."/>
            <person name="Horn M."/>
        </authorList>
    </citation>
    <scope>NUCLEOTIDE SEQUENCE</scope>
    <source>
        <strain>Z</strain>
    </source>
</reference>
<proteinExistence type="inferred from homology"/>
<comment type="catalytic activity">
    <reaction evidence="6">
        <text>cytidine(34) in tRNA + S-adenosyl-L-methionine = 2'-O-methylcytidine(34) in tRNA + S-adenosyl-L-homocysteine + H(+)</text>
        <dbReference type="Rhea" id="RHEA:43084"/>
        <dbReference type="Rhea" id="RHEA-COMP:10331"/>
        <dbReference type="Rhea" id="RHEA-COMP:10332"/>
        <dbReference type="ChEBI" id="CHEBI:15378"/>
        <dbReference type="ChEBI" id="CHEBI:57856"/>
        <dbReference type="ChEBI" id="CHEBI:59789"/>
        <dbReference type="ChEBI" id="CHEBI:74495"/>
        <dbReference type="ChEBI" id="CHEBI:82748"/>
        <dbReference type="EC" id="2.1.1.207"/>
    </reaction>
</comment>
<dbReference type="EMBL" id="FR872582">
    <property type="protein sequence ID" value="CCB90046.1"/>
    <property type="molecule type" value="Genomic_DNA"/>
</dbReference>
<keyword evidence="5 6" id="KW-0819">tRNA processing</keyword>
<dbReference type="Gene3D" id="3.40.1280.10">
    <property type="match status" value="1"/>
</dbReference>
<dbReference type="PANTHER" id="PTHR42971">
    <property type="entry name" value="TRNA (CYTIDINE(34)-2'-O)-METHYLTRANSFERASE"/>
    <property type="match status" value="1"/>
</dbReference>
<dbReference type="EC" id="2.1.1.207" evidence="6"/>
<comment type="catalytic activity">
    <reaction evidence="6">
        <text>5-carboxymethylaminomethyluridine(34) in tRNA(Leu) + S-adenosyl-L-methionine = 5-carboxymethylaminomethyl-2'-O-methyluridine(34) in tRNA(Leu) + S-adenosyl-L-homocysteine + H(+)</text>
        <dbReference type="Rhea" id="RHEA:43088"/>
        <dbReference type="Rhea" id="RHEA-COMP:10333"/>
        <dbReference type="Rhea" id="RHEA-COMP:10334"/>
        <dbReference type="ChEBI" id="CHEBI:15378"/>
        <dbReference type="ChEBI" id="CHEBI:57856"/>
        <dbReference type="ChEBI" id="CHEBI:59789"/>
        <dbReference type="ChEBI" id="CHEBI:74508"/>
        <dbReference type="ChEBI" id="CHEBI:74511"/>
        <dbReference type="EC" id="2.1.1.207"/>
    </reaction>
</comment>
<protein>
    <recommendedName>
        <fullName evidence="6">Putative tRNA (cytidine(34)-2'-O)-methyltransferase</fullName>
        <ecNumber evidence="6">2.1.1.207</ecNumber>
    </recommendedName>
    <alternativeName>
        <fullName evidence="6">tRNA (cytidine/uridine-2'-O-)-methyltransferase</fullName>
    </alternativeName>
</protein>
<dbReference type="CDD" id="cd18094">
    <property type="entry name" value="SpoU-like_TrmL"/>
    <property type="match status" value="1"/>
</dbReference>
<dbReference type="GO" id="GO:0003723">
    <property type="term" value="F:RNA binding"/>
    <property type="evidence" value="ECO:0007669"/>
    <property type="project" value="InterPro"/>
</dbReference>
<comment type="similarity">
    <text evidence="6">Belongs to the class IV-like SAM-binding methyltransferase superfamily. RNA methyltransferase TrmH family. TrmL subfamily.</text>
</comment>
<evidence type="ECO:0000256" key="3">
    <source>
        <dbReference type="ARBA" id="ARBA00022679"/>
    </source>
</evidence>
<keyword evidence="3 6" id="KW-0808">Transferase</keyword>
<feature type="binding site" evidence="6 7">
    <location>
        <position position="98"/>
    </location>
    <ligand>
        <name>S-adenosyl-L-methionine</name>
        <dbReference type="ChEBI" id="CHEBI:59789"/>
    </ligand>
</feature>
<dbReference type="eggNOG" id="COG0219">
    <property type="taxonomic scope" value="Bacteria"/>
</dbReference>
<feature type="domain" description="tRNA/rRNA methyltransferase SpoU type" evidence="8">
    <location>
        <begin position="2"/>
        <end position="139"/>
    </location>
</feature>
<evidence type="ECO:0000256" key="1">
    <source>
        <dbReference type="ARBA" id="ARBA00022490"/>
    </source>
</evidence>
<dbReference type="Pfam" id="PF00588">
    <property type="entry name" value="SpoU_methylase"/>
    <property type="match status" value="1"/>
</dbReference>
<dbReference type="GO" id="GO:0005737">
    <property type="term" value="C:cytoplasm"/>
    <property type="evidence" value="ECO:0007669"/>
    <property type="project" value="UniProtKB-SubCell"/>
</dbReference>
<dbReference type="STRING" id="331113.SNE_A21690"/>
<dbReference type="InterPro" id="IPR001537">
    <property type="entry name" value="SpoU_MeTrfase"/>
</dbReference>
<dbReference type="GO" id="GO:0002130">
    <property type="term" value="P:wobble position ribose methylation"/>
    <property type="evidence" value="ECO:0007669"/>
    <property type="project" value="TreeGrafter"/>
</dbReference>
<dbReference type="InterPro" id="IPR029028">
    <property type="entry name" value="Alpha/beta_knot_MTases"/>
</dbReference>
<dbReference type="OrthoDB" id="9789043at2"/>
<reference evidence="9 10" key="2">
    <citation type="journal article" date="2011" name="Mol. Biol. Evol.">
        <title>Unity in variety--the pan-genome of the Chlamydiae.</title>
        <authorList>
            <person name="Collingro A."/>
            <person name="Tischler P."/>
            <person name="Weinmaier T."/>
            <person name="Penz T."/>
            <person name="Heinz E."/>
            <person name="Brunham R.C."/>
            <person name="Read T.D."/>
            <person name="Bavoil P.M."/>
            <person name="Sachse K."/>
            <person name="Kahane S."/>
            <person name="Friedman M.G."/>
            <person name="Rattei T."/>
            <person name="Myers G.S."/>
            <person name="Horn M."/>
        </authorList>
    </citation>
    <scope>NUCLEOTIDE SEQUENCE [LARGE SCALE GENOMIC DNA]</scope>
    <source>
        <strain evidence="10">ATCC VR-1471 / Z</strain>
    </source>
</reference>
<dbReference type="Proteomes" id="UP000000496">
    <property type="component" value="Chromosome gsn.131"/>
</dbReference>
<dbReference type="HAMAP" id="MF_01885">
    <property type="entry name" value="tRNA_methyltr_TrmL"/>
    <property type="match status" value="1"/>
</dbReference>
<dbReference type="GO" id="GO:0141102">
    <property type="term" value="F:tRNA (5-carboxymethylaminomethyluridine(34)-2'-O)-methyltransferase activity"/>
    <property type="evidence" value="ECO:0007669"/>
    <property type="project" value="RHEA"/>
</dbReference>
<dbReference type="InterPro" id="IPR029026">
    <property type="entry name" value="tRNA_m1G_MTases_N"/>
</dbReference>
<accession>F8L416</accession>
<feature type="binding site" evidence="6 7">
    <location>
        <position position="119"/>
    </location>
    <ligand>
        <name>S-adenosyl-L-methionine</name>
        <dbReference type="ChEBI" id="CHEBI:59789"/>
    </ligand>
</feature>
<keyword evidence="1 6" id="KW-0963">Cytoplasm</keyword>
<evidence type="ECO:0000313" key="9">
    <source>
        <dbReference type="EMBL" id="CCB90046.1"/>
    </source>
</evidence>
<evidence type="ECO:0000256" key="5">
    <source>
        <dbReference type="ARBA" id="ARBA00022694"/>
    </source>
</evidence>
<evidence type="ECO:0000256" key="7">
    <source>
        <dbReference type="PIRSR" id="PIRSR029256-1"/>
    </source>
</evidence>
<sequence length="150" mass="17175">MKIVLYRPQIPQNTGNIVRTCKVTGSELILVRPLGFKTDDRSLKRAGLDYWEGVDVTEIDDLMIYLENLETLFYFFSSHAKKLYTDVTYDQDTILIFGSESAGLPQKYHERWPEKFVTLPMIDGSRCLNLATSVGIGVYEGLRQISTTRK</sequence>
<dbReference type="GO" id="GO:0141098">
    <property type="term" value="F:tRNA (cytidine(34)-2'-O)-methyltransferase activity"/>
    <property type="evidence" value="ECO:0007669"/>
    <property type="project" value="RHEA"/>
</dbReference>
<dbReference type="PANTHER" id="PTHR42971:SF1">
    <property type="entry name" value="TRNA (CYTIDINE(34)-2'-O)-METHYLTRANSFERASE"/>
    <property type="match status" value="1"/>
</dbReference>
<dbReference type="PIRSF" id="PIRSF029256">
    <property type="entry name" value="SpoU_TrmH_prd"/>
    <property type="match status" value="1"/>
</dbReference>
<dbReference type="AlphaFoldDB" id="F8L416"/>
<keyword evidence="10" id="KW-1185">Reference proteome</keyword>
<name>F8L416_SIMNZ</name>
<comment type="function">
    <text evidence="6">Could methylate the ribose at the nucleotide 34 wobble position in tRNA.</text>
</comment>
<comment type="subcellular location">
    <subcellularLocation>
        <location evidence="6">Cytoplasm</location>
    </subcellularLocation>
</comment>
<evidence type="ECO:0000256" key="6">
    <source>
        <dbReference type="HAMAP-Rule" id="MF_01885"/>
    </source>
</evidence>
<evidence type="ECO:0000259" key="8">
    <source>
        <dbReference type="Pfam" id="PF00588"/>
    </source>
</evidence>
<keyword evidence="4 6" id="KW-0949">S-adenosyl-L-methionine</keyword>
<gene>
    <name evidence="9" type="ordered locus">SNE_A21690</name>
</gene>
<evidence type="ECO:0000256" key="2">
    <source>
        <dbReference type="ARBA" id="ARBA00022603"/>
    </source>
</evidence>
<keyword evidence="2 6" id="KW-0489">Methyltransferase</keyword>
<dbReference type="InterPro" id="IPR016914">
    <property type="entry name" value="TrmL"/>
</dbReference>
<evidence type="ECO:0000313" key="10">
    <source>
        <dbReference type="Proteomes" id="UP000000496"/>
    </source>
</evidence>
<evidence type="ECO:0000256" key="4">
    <source>
        <dbReference type="ARBA" id="ARBA00022691"/>
    </source>
</evidence>
<dbReference type="HOGENOM" id="CLU_110125_0_0_0"/>
<comment type="caution">
    <text evidence="6">Lacks conserved residue(s) required for the propagation of feature annotation.</text>
</comment>
<organism evidence="9 10">
    <name type="scientific">Simkania negevensis (strain ATCC VR-1471 / DSM 27360 / Z)</name>
    <dbReference type="NCBI Taxonomy" id="331113"/>
    <lineage>
        <taxon>Bacteria</taxon>
        <taxon>Pseudomonadati</taxon>
        <taxon>Chlamydiota</taxon>
        <taxon>Chlamydiia</taxon>
        <taxon>Parachlamydiales</taxon>
        <taxon>Simkaniaceae</taxon>
        <taxon>Simkania</taxon>
    </lineage>
</organism>
<dbReference type="KEGG" id="sng:SNE_A21690"/>
<dbReference type="RefSeq" id="WP_013944512.1">
    <property type="nucleotide sequence ID" value="NC_015713.1"/>
</dbReference>
<dbReference type="SUPFAM" id="SSF75217">
    <property type="entry name" value="alpha/beta knot"/>
    <property type="match status" value="1"/>
</dbReference>